<dbReference type="InterPro" id="IPR020256">
    <property type="entry name" value="Spore_coat_CotJA"/>
</dbReference>
<name>A0A3S9T0R7_9FIRM</name>
<accession>A0A3S9T0R7</accession>
<protein>
    <recommendedName>
        <fullName evidence="3">Spore coat associated protein CotJA</fullName>
    </recommendedName>
</protein>
<proteinExistence type="predicted"/>
<evidence type="ECO:0000313" key="2">
    <source>
        <dbReference type="Proteomes" id="UP000267250"/>
    </source>
</evidence>
<dbReference type="Proteomes" id="UP000267250">
    <property type="component" value="Chromosome"/>
</dbReference>
<sequence length="71" mass="8433">MSKRHQKKLSIMGTMDYPKMGPEYELARAYVPIQMYTQQYSPEDGLKRGTIFPELYRPYPPCPMMEEHCKD</sequence>
<evidence type="ECO:0000313" key="1">
    <source>
        <dbReference type="EMBL" id="AZR74139.1"/>
    </source>
</evidence>
<gene>
    <name evidence="1" type="ORF">BBF96_12465</name>
</gene>
<reference evidence="1 2" key="1">
    <citation type="submission" date="2016-07" db="EMBL/GenBank/DDBJ databases">
        <title>Genome and transcriptome analysis of iron-reducing fermentative bacteria Anoxybacter fermentans.</title>
        <authorList>
            <person name="Zeng X."/>
            <person name="Shao Z."/>
        </authorList>
    </citation>
    <scope>NUCLEOTIDE SEQUENCE [LARGE SCALE GENOMIC DNA]</scope>
    <source>
        <strain evidence="1 2">DY22613</strain>
    </source>
</reference>
<dbReference type="KEGG" id="aft:BBF96_12465"/>
<dbReference type="Pfam" id="PF11007">
    <property type="entry name" value="CotJA"/>
    <property type="match status" value="1"/>
</dbReference>
<dbReference type="AlphaFoldDB" id="A0A3S9T0R7"/>
<dbReference type="EMBL" id="CP016379">
    <property type="protein sequence ID" value="AZR74139.1"/>
    <property type="molecule type" value="Genomic_DNA"/>
</dbReference>
<organism evidence="1 2">
    <name type="scientific">Anoxybacter fermentans</name>
    <dbReference type="NCBI Taxonomy" id="1323375"/>
    <lineage>
        <taxon>Bacteria</taxon>
        <taxon>Bacillati</taxon>
        <taxon>Bacillota</taxon>
        <taxon>Clostridia</taxon>
        <taxon>Halanaerobiales</taxon>
        <taxon>Anoxybacter</taxon>
    </lineage>
</organism>
<keyword evidence="2" id="KW-1185">Reference proteome</keyword>
<evidence type="ECO:0008006" key="3">
    <source>
        <dbReference type="Google" id="ProtNLM"/>
    </source>
</evidence>